<feature type="transmembrane region" description="Helical" evidence="1">
    <location>
        <begin position="78"/>
        <end position="99"/>
    </location>
</feature>
<keyword evidence="1" id="KW-1133">Transmembrane helix</keyword>
<keyword evidence="1" id="KW-0472">Membrane</keyword>
<proteinExistence type="predicted"/>
<keyword evidence="2" id="KW-0614">Plasmid</keyword>
<sequence length="190" mass="20316">MEKCAELLPAVLSRYDSGMEPDGLALYRDSRTNMTTEVEPGLSQETTLNKWLRFTHLIVAVIVLVVAIQSYHTSNSEFALAYLLTAAGLMLTSFGALHLSKAGQKIVIVASLVVAGAGAYSFVQAAKSAAVAGPAFHSVVIDFRANQYDVQPINKTACAPKGDGNPLHYTCDVKVLPLPQTPASQIEPKL</sequence>
<dbReference type="RefSeq" id="WP_192963338.1">
    <property type="nucleotide sequence ID" value="NZ_LN713926.1"/>
</dbReference>
<reference evidence="2" key="1">
    <citation type="submission" date="2014-12" db="EMBL/GenBank/DDBJ databases">
        <authorList>
            <person name="Hall J."/>
        </authorList>
    </citation>
    <scope>NUCLEOTIDE SEQUENCE [LARGE SCALE GENOMIC DNA]</scope>
    <source>
        <strain evidence="2">SBW25</strain>
        <plasmid evidence="2">pQBR57</plasmid>
    </source>
</reference>
<dbReference type="EMBL" id="LN713926">
    <property type="protein sequence ID" value="CEK42144.1"/>
    <property type="molecule type" value="Genomic_DNA"/>
</dbReference>
<dbReference type="AlphaFoldDB" id="A0A0G4E4P5"/>
<reference evidence="2" key="2">
    <citation type="submission" date="2015-06" db="EMBL/GenBank/DDBJ databases">
        <title>Environmentally co-occuring mercury resistance plasmids are genetically and phenotypically diverse and confer variable context-dependent fitness effects.</title>
        <authorList>
            <person name="Hall J.P.J."/>
            <person name="Harrison E."/>
            <person name="Lilley A.K."/>
            <person name="Paterson S."/>
            <person name="Spiers A.J."/>
            <person name="Brockhurst M.A."/>
        </authorList>
    </citation>
    <scope>NUCLEOTIDE SEQUENCE [LARGE SCALE GENOMIC DNA]</scope>
    <source>
        <strain evidence="2">SBW25</strain>
        <plasmid evidence="2">pQBR57</plasmid>
    </source>
</reference>
<gene>
    <name evidence="2" type="ORF">PQBR57_0191</name>
</gene>
<name>A0A0G4E4P5_PSEFS</name>
<accession>A0A0G4E4P5</accession>
<organism evidence="2">
    <name type="scientific">Pseudomonas fluorescens (strain SBW25)</name>
    <dbReference type="NCBI Taxonomy" id="216595"/>
    <lineage>
        <taxon>Bacteria</taxon>
        <taxon>Pseudomonadati</taxon>
        <taxon>Pseudomonadota</taxon>
        <taxon>Gammaproteobacteria</taxon>
        <taxon>Pseudomonadales</taxon>
        <taxon>Pseudomonadaceae</taxon>
        <taxon>Pseudomonas</taxon>
    </lineage>
</organism>
<geneLocation type="plasmid" evidence="2">
    <name>pQBR57</name>
</geneLocation>
<evidence type="ECO:0000256" key="1">
    <source>
        <dbReference type="SAM" id="Phobius"/>
    </source>
</evidence>
<keyword evidence="1" id="KW-0812">Transmembrane</keyword>
<feature type="transmembrane region" description="Helical" evidence="1">
    <location>
        <begin position="106"/>
        <end position="123"/>
    </location>
</feature>
<feature type="transmembrane region" description="Helical" evidence="1">
    <location>
        <begin position="51"/>
        <end position="72"/>
    </location>
</feature>
<evidence type="ECO:0008006" key="3">
    <source>
        <dbReference type="Google" id="ProtNLM"/>
    </source>
</evidence>
<evidence type="ECO:0000313" key="2">
    <source>
        <dbReference type="EMBL" id="CEK42144.1"/>
    </source>
</evidence>
<protein>
    <recommendedName>
        <fullName evidence="3">Transmembrane protein</fullName>
    </recommendedName>
</protein>